<keyword evidence="5" id="KW-1185">Reference proteome</keyword>
<gene>
    <name evidence="4" type="ORF">HPB51_002914</name>
</gene>
<evidence type="ECO:0000313" key="4">
    <source>
        <dbReference type="EMBL" id="KAH8025018.1"/>
    </source>
</evidence>
<reference evidence="4" key="2">
    <citation type="submission" date="2021-09" db="EMBL/GenBank/DDBJ databases">
        <authorList>
            <person name="Jia N."/>
            <person name="Wang J."/>
            <person name="Shi W."/>
            <person name="Du L."/>
            <person name="Sun Y."/>
            <person name="Zhan W."/>
            <person name="Jiang J."/>
            <person name="Wang Q."/>
            <person name="Zhang B."/>
            <person name="Ji P."/>
            <person name="Sakyi L.B."/>
            <person name="Cui X."/>
            <person name="Yuan T."/>
            <person name="Jiang B."/>
            <person name="Yang W."/>
            <person name="Lam T.T.-Y."/>
            <person name="Chang Q."/>
            <person name="Ding S."/>
            <person name="Wang X."/>
            <person name="Zhu J."/>
            <person name="Ruan X."/>
            <person name="Zhao L."/>
            <person name="Wei J."/>
            <person name="Que T."/>
            <person name="Du C."/>
            <person name="Cheng J."/>
            <person name="Dai P."/>
            <person name="Han X."/>
            <person name="Huang E."/>
            <person name="Gao Y."/>
            <person name="Liu J."/>
            <person name="Shao H."/>
            <person name="Ye R."/>
            <person name="Li L."/>
            <person name="Wei W."/>
            <person name="Wang X."/>
            <person name="Wang C."/>
            <person name="Huo Q."/>
            <person name="Li W."/>
            <person name="Guo W."/>
            <person name="Chen H."/>
            <person name="Chen S."/>
            <person name="Zhou L."/>
            <person name="Zhou L."/>
            <person name="Ni X."/>
            <person name="Tian J."/>
            <person name="Zhou Y."/>
            <person name="Sheng Y."/>
            <person name="Liu T."/>
            <person name="Pan Y."/>
            <person name="Xia L."/>
            <person name="Li J."/>
            <person name="Zhao F."/>
            <person name="Cao W."/>
        </authorList>
    </citation>
    <scope>NUCLEOTIDE SEQUENCE</scope>
    <source>
        <strain evidence="4">Rmic-2018</strain>
        <tissue evidence="4">Larvae</tissue>
    </source>
</reference>
<feature type="compositionally biased region" description="Polar residues" evidence="3">
    <location>
        <begin position="168"/>
        <end position="177"/>
    </location>
</feature>
<feature type="region of interest" description="Disordered" evidence="3">
    <location>
        <begin position="166"/>
        <end position="187"/>
    </location>
</feature>
<dbReference type="Gene3D" id="4.10.400.10">
    <property type="entry name" value="Low-density Lipoprotein Receptor"/>
    <property type="match status" value="1"/>
</dbReference>
<dbReference type="InterPro" id="IPR036055">
    <property type="entry name" value="LDL_receptor-like_sf"/>
</dbReference>
<feature type="compositionally biased region" description="Basic and acidic residues" evidence="3">
    <location>
        <begin position="178"/>
        <end position="187"/>
    </location>
</feature>
<proteinExistence type="predicted"/>
<evidence type="ECO:0000256" key="2">
    <source>
        <dbReference type="PROSITE-ProRule" id="PRU00124"/>
    </source>
</evidence>
<accession>A0A9J6DT41</accession>
<dbReference type="CDD" id="cd00112">
    <property type="entry name" value="LDLa"/>
    <property type="match status" value="1"/>
</dbReference>
<organism evidence="4 5">
    <name type="scientific">Rhipicephalus microplus</name>
    <name type="common">Cattle tick</name>
    <name type="synonym">Boophilus microplus</name>
    <dbReference type="NCBI Taxonomy" id="6941"/>
    <lineage>
        <taxon>Eukaryota</taxon>
        <taxon>Metazoa</taxon>
        <taxon>Ecdysozoa</taxon>
        <taxon>Arthropoda</taxon>
        <taxon>Chelicerata</taxon>
        <taxon>Arachnida</taxon>
        <taxon>Acari</taxon>
        <taxon>Parasitiformes</taxon>
        <taxon>Ixodida</taxon>
        <taxon>Ixodoidea</taxon>
        <taxon>Ixodidae</taxon>
        <taxon>Rhipicephalinae</taxon>
        <taxon>Rhipicephalus</taxon>
        <taxon>Boophilus</taxon>
    </lineage>
</organism>
<evidence type="ECO:0000256" key="1">
    <source>
        <dbReference type="ARBA" id="ARBA00023157"/>
    </source>
</evidence>
<name>A0A9J6DT41_RHIMP</name>
<dbReference type="EMBL" id="JABSTU010000007">
    <property type="protein sequence ID" value="KAH8025018.1"/>
    <property type="molecule type" value="Genomic_DNA"/>
</dbReference>
<dbReference type="AlphaFoldDB" id="A0A9J6DT41"/>
<reference evidence="4" key="1">
    <citation type="journal article" date="2020" name="Cell">
        <title>Large-Scale Comparative Analyses of Tick Genomes Elucidate Their Genetic Diversity and Vector Capacities.</title>
        <authorList>
            <consortium name="Tick Genome and Microbiome Consortium (TIGMIC)"/>
            <person name="Jia N."/>
            <person name="Wang J."/>
            <person name="Shi W."/>
            <person name="Du L."/>
            <person name="Sun Y."/>
            <person name="Zhan W."/>
            <person name="Jiang J.F."/>
            <person name="Wang Q."/>
            <person name="Zhang B."/>
            <person name="Ji P."/>
            <person name="Bell-Sakyi L."/>
            <person name="Cui X.M."/>
            <person name="Yuan T.T."/>
            <person name="Jiang B.G."/>
            <person name="Yang W.F."/>
            <person name="Lam T.T."/>
            <person name="Chang Q.C."/>
            <person name="Ding S.J."/>
            <person name="Wang X.J."/>
            <person name="Zhu J.G."/>
            <person name="Ruan X.D."/>
            <person name="Zhao L."/>
            <person name="Wei J.T."/>
            <person name="Ye R.Z."/>
            <person name="Que T.C."/>
            <person name="Du C.H."/>
            <person name="Zhou Y.H."/>
            <person name="Cheng J.X."/>
            <person name="Dai P.F."/>
            <person name="Guo W.B."/>
            <person name="Han X.H."/>
            <person name="Huang E.J."/>
            <person name="Li L.F."/>
            <person name="Wei W."/>
            <person name="Gao Y.C."/>
            <person name="Liu J.Z."/>
            <person name="Shao H.Z."/>
            <person name="Wang X."/>
            <person name="Wang C.C."/>
            <person name="Yang T.C."/>
            <person name="Huo Q.B."/>
            <person name="Li W."/>
            <person name="Chen H.Y."/>
            <person name="Chen S.E."/>
            <person name="Zhou L.G."/>
            <person name="Ni X.B."/>
            <person name="Tian J.H."/>
            <person name="Sheng Y."/>
            <person name="Liu T."/>
            <person name="Pan Y.S."/>
            <person name="Xia L.Y."/>
            <person name="Li J."/>
            <person name="Zhao F."/>
            <person name="Cao W.C."/>
        </authorList>
    </citation>
    <scope>NUCLEOTIDE SEQUENCE</scope>
    <source>
        <strain evidence="4">Rmic-2018</strain>
    </source>
</reference>
<feature type="region of interest" description="Disordered" evidence="3">
    <location>
        <begin position="12"/>
        <end position="38"/>
    </location>
</feature>
<dbReference type="InterPro" id="IPR002172">
    <property type="entry name" value="LDrepeatLR_classA_rpt"/>
</dbReference>
<dbReference type="PROSITE" id="PS50068">
    <property type="entry name" value="LDLRA_2"/>
    <property type="match status" value="1"/>
</dbReference>
<feature type="compositionally biased region" description="Basic and acidic residues" evidence="3">
    <location>
        <begin position="18"/>
        <end position="31"/>
    </location>
</feature>
<protein>
    <submittedName>
        <fullName evidence="4">Uncharacterized protein</fullName>
    </submittedName>
</protein>
<comment type="caution">
    <text evidence="4">The sequence shown here is derived from an EMBL/GenBank/DDBJ whole genome shotgun (WGS) entry which is preliminary data.</text>
</comment>
<evidence type="ECO:0000256" key="3">
    <source>
        <dbReference type="SAM" id="MobiDB-lite"/>
    </source>
</evidence>
<evidence type="ECO:0000313" key="5">
    <source>
        <dbReference type="Proteomes" id="UP000821866"/>
    </source>
</evidence>
<dbReference type="VEuPathDB" id="VectorBase:LOC119169735"/>
<sequence>MPPQAAFEVVRAGSFTELPRDHTTQSEDGRKSSKFKRHMEALSSSASDNLGEYLMEYLQPVWGTRHLCEDDPISAVSGLNPKGFVAIDDVSVSETACEELTRSNEGFYCGNKTINIERVCDFVTDCDDGADEKDCGQCDFNESSCGWKNHSLTNMGPTSWRREAIGSVENSPQTGSDGSRHDEEGEEVDAKCRQCMVEERMEQIMVTQSDLLMRITELENVLATRQEKTRAKGEKLKSAEEALAKVNREAAYGENSRAPPLAVKGQCRLPYHASPPTAELVGIHLAADLISELSHAAIFTDSRSALR</sequence>
<dbReference type="SMART" id="SM00192">
    <property type="entry name" value="LDLa"/>
    <property type="match status" value="1"/>
</dbReference>
<dbReference type="SUPFAM" id="SSF57424">
    <property type="entry name" value="LDL receptor-like module"/>
    <property type="match status" value="1"/>
</dbReference>
<comment type="caution">
    <text evidence="2">Lacks conserved residue(s) required for the propagation of feature annotation.</text>
</comment>
<dbReference type="Proteomes" id="UP000821866">
    <property type="component" value="Unassembled WGS sequence"/>
</dbReference>
<feature type="disulfide bond" evidence="2">
    <location>
        <begin position="120"/>
        <end position="135"/>
    </location>
</feature>
<keyword evidence="1 2" id="KW-1015">Disulfide bond</keyword>